<feature type="compositionally biased region" description="Low complexity" evidence="1">
    <location>
        <begin position="491"/>
        <end position="500"/>
    </location>
</feature>
<dbReference type="OrthoDB" id="5873484at2759"/>
<accession>A0A2A2J9J4</accession>
<feature type="region of interest" description="Disordered" evidence="1">
    <location>
        <begin position="269"/>
        <end position="302"/>
    </location>
</feature>
<organism evidence="2 3">
    <name type="scientific">Diploscapter pachys</name>
    <dbReference type="NCBI Taxonomy" id="2018661"/>
    <lineage>
        <taxon>Eukaryota</taxon>
        <taxon>Metazoa</taxon>
        <taxon>Ecdysozoa</taxon>
        <taxon>Nematoda</taxon>
        <taxon>Chromadorea</taxon>
        <taxon>Rhabditida</taxon>
        <taxon>Rhabditina</taxon>
        <taxon>Rhabditomorpha</taxon>
        <taxon>Rhabditoidea</taxon>
        <taxon>Rhabditidae</taxon>
        <taxon>Diploscapter</taxon>
    </lineage>
</organism>
<dbReference type="EMBL" id="LIAE01010588">
    <property type="protein sequence ID" value="PAV58343.1"/>
    <property type="molecule type" value="Genomic_DNA"/>
</dbReference>
<keyword evidence="3" id="KW-1185">Reference proteome</keyword>
<dbReference type="STRING" id="2018661.A0A2A2J9J4"/>
<feature type="compositionally biased region" description="Basic and acidic residues" evidence="1">
    <location>
        <begin position="465"/>
        <end position="486"/>
    </location>
</feature>
<evidence type="ECO:0000313" key="3">
    <source>
        <dbReference type="Proteomes" id="UP000218231"/>
    </source>
</evidence>
<evidence type="ECO:0000313" key="2">
    <source>
        <dbReference type="EMBL" id="PAV58343.1"/>
    </source>
</evidence>
<feature type="region of interest" description="Disordered" evidence="1">
    <location>
        <begin position="19"/>
        <end position="111"/>
    </location>
</feature>
<evidence type="ECO:0000256" key="1">
    <source>
        <dbReference type="SAM" id="MobiDB-lite"/>
    </source>
</evidence>
<dbReference type="AlphaFoldDB" id="A0A2A2J9J4"/>
<comment type="caution">
    <text evidence="2">The sequence shown here is derived from an EMBL/GenBank/DDBJ whole genome shotgun (WGS) entry which is preliminary data.</text>
</comment>
<feature type="compositionally biased region" description="Basic and acidic residues" evidence="1">
    <location>
        <begin position="501"/>
        <end position="511"/>
    </location>
</feature>
<feature type="region of interest" description="Disordered" evidence="1">
    <location>
        <begin position="142"/>
        <end position="209"/>
    </location>
</feature>
<name>A0A2A2J9J4_9BILA</name>
<reference evidence="2 3" key="1">
    <citation type="journal article" date="2017" name="Curr. Biol.">
        <title>Genome architecture and evolution of a unichromosomal asexual nematode.</title>
        <authorList>
            <person name="Fradin H."/>
            <person name="Zegar C."/>
            <person name="Gutwein M."/>
            <person name="Lucas J."/>
            <person name="Kovtun M."/>
            <person name="Corcoran D."/>
            <person name="Baugh L.R."/>
            <person name="Kiontke K."/>
            <person name="Gunsalus K."/>
            <person name="Fitch D.H."/>
            <person name="Piano F."/>
        </authorList>
    </citation>
    <scope>NUCLEOTIDE SEQUENCE [LARGE SCALE GENOMIC DNA]</scope>
    <source>
        <strain evidence="2">PF1309</strain>
    </source>
</reference>
<feature type="region of interest" description="Disordered" evidence="1">
    <location>
        <begin position="356"/>
        <end position="511"/>
    </location>
</feature>
<dbReference type="Proteomes" id="UP000218231">
    <property type="component" value="Unassembled WGS sequence"/>
</dbReference>
<feature type="compositionally biased region" description="Polar residues" evidence="1">
    <location>
        <begin position="368"/>
        <end position="381"/>
    </location>
</feature>
<protein>
    <submittedName>
        <fullName evidence="2">Uncharacterized protein</fullName>
    </submittedName>
</protein>
<proteinExistence type="predicted"/>
<feature type="compositionally biased region" description="Basic and acidic residues" evidence="1">
    <location>
        <begin position="86"/>
        <end position="97"/>
    </location>
</feature>
<gene>
    <name evidence="2" type="ORF">WR25_14731</name>
</gene>
<feature type="compositionally biased region" description="Polar residues" evidence="1">
    <location>
        <begin position="48"/>
        <end position="68"/>
    </location>
</feature>
<feature type="compositionally biased region" description="Polar residues" evidence="1">
    <location>
        <begin position="22"/>
        <end position="34"/>
    </location>
</feature>
<sequence>MTSRAPPFLISHYENRIRNRARSQAQRKLSQSVSELAERSQFDDDFSARQNEIANYSNEAGSRGNDSPNLLRRRQSAVDLIFAPPEAKEKENEKEEEGREEDYDNRPVVLRKRRFTRKQRKSVSIEPETGLILAVGTAVNGKYSSSDEDDIGKTARQPASSKSNGHLPEGQLNSNSEIDPTRFKQQAAAKRVPRGPSARRATRHLRSKFANSTGDLAVMDSITPIRAQPRSLSVRNLNGEQFDFGNQDAVTRWTSQILAEISSLPSSCVDLTKQQQQQTRSDRESPFAPLRRQLPPPSVQIPSYSPMSCSLTSSYHSSAPWMSTNDNNRMTSSQIMYSSINTDSLIDDLTASVHSSSSEMTMRDRENSVNTSTIVASSNEATPKAVSLEELNNTERKEEGSQTVLDENVTTNKDSFNSTKMPVFNQSPYSPSAWMTPPNKAPPSLKRLTPIPNSAKRTTVPAADRPTDSEMERNQTGQRVEKEKINGGEGEQSNGSNSNGESDKNDVKFRKFDPLEAADERLRRSIAKMSQSVYGDSREKQAKLIFIFEFETSSFSDSRSLFVGELDRQGLGSK</sequence>
<feature type="compositionally biased region" description="Polar residues" evidence="1">
    <location>
        <begin position="401"/>
        <end position="430"/>
    </location>
</feature>